<evidence type="ECO:0000256" key="1">
    <source>
        <dbReference type="ARBA" id="ARBA00001974"/>
    </source>
</evidence>
<keyword evidence="3" id="KW-0274">FAD</keyword>
<organism evidence="6 7">
    <name type="scientific">Sulfitobacter pontiacus</name>
    <dbReference type="NCBI Taxonomy" id="60137"/>
    <lineage>
        <taxon>Bacteria</taxon>
        <taxon>Pseudomonadati</taxon>
        <taxon>Pseudomonadota</taxon>
        <taxon>Alphaproteobacteria</taxon>
        <taxon>Rhodobacterales</taxon>
        <taxon>Roseobacteraceae</taxon>
        <taxon>Sulfitobacter</taxon>
    </lineage>
</organism>
<dbReference type="STRING" id="60137.SAMN04488041_105115"/>
<dbReference type="InterPro" id="IPR022460">
    <property type="entry name" value="Flavoprotein_PP4765"/>
</dbReference>
<dbReference type="SUPFAM" id="SSF51905">
    <property type="entry name" value="FAD/NAD(P)-binding domain"/>
    <property type="match status" value="1"/>
</dbReference>
<dbReference type="Pfam" id="PF22780">
    <property type="entry name" value="HI0933_like_1st"/>
    <property type="match status" value="1"/>
</dbReference>
<feature type="domain" description="RsdA/BaiN/AoA(So)-like Rossmann fold-like" evidence="4">
    <location>
        <begin position="12"/>
        <end position="391"/>
    </location>
</feature>
<evidence type="ECO:0000259" key="4">
    <source>
        <dbReference type="Pfam" id="PF03486"/>
    </source>
</evidence>
<reference evidence="7" key="1">
    <citation type="submission" date="2016-10" db="EMBL/GenBank/DDBJ databases">
        <authorList>
            <person name="Varghese N."/>
            <person name="Submissions S."/>
        </authorList>
    </citation>
    <scope>NUCLEOTIDE SEQUENCE [LARGE SCALE GENOMIC DNA]</scope>
    <source>
        <strain evidence="7">DSM 10014</strain>
    </source>
</reference>
<dbReference type="Gene3D" id="2.40.30.10">
    <property type="entry name" value="Translation factors"/>
    <property type="match status" value="1"/>
</dbReference>
<accession>A0A1H2ZWV1</accession>
<dbReference type="InterPro" id="IPR057661">
    <property type="entry name" value="RsdA/BaiN/AoA(So)_Rossmann"/>
</dbReference>
<dbReference type="NCBIfam" id="TIGR03862">
    <property type="entry name" value="flavo_PP4765"/>
    <property type="match status" value="1"/>
</dbReference>
<protein>
    <submittedName>
        <fullName evidence="6">Uncharacterized protein</fullName>
    </submittedName>
</protein>
<dbReference type="Gene3D" id="1.10.8.260">
    <property type="entry name" value="HI0933 insert domain-like"/>
    <property type="match status" value="1"/>
</dbReference>
<keyword evidence="2" id="KW-0285">Flavoprotein</keyword>
<dbReference type="NCBIfam" id="TIGR00275">
    <property type="entry name" value="aminoacetone oxidase family FAD-binding enzyme"/>
    <property type="match status" value="1"/>
</dbReference>
<evidence type="ECO:0000313" key="7">
    <source>
        <dbReference type="Proteomes" id="UP000183076"/>
    </source>
</evidence>
<dbReference type="EMBL" id="FNNB01000005">
    <property type="protein sequence ID" value="SDX21846.1"/>
    <property type="molecule type" value="Genomic_DNA"/>
</dbReference>
<dbReference type="Gene3D" id="3.50.50.60">
    <property type="entry name" value="FAD/NAD(P)-binding domain"/>
    <property type="match status" value="1"/>
</dbReference>
<evidence type="ECO:0000313" key="6">
    <source>
        <dbReference type="EMBL" id="SDX21846.1"/>
    </source>
</evidence>
<dbReference type="AlphaFoldDB" id="A0A1H2ZWV1"/>
<sequence>MTSENLPARRGVVIGAGPAGLMAAEMMAAAGMAVTVCDHKPSVGRKLLMAGKSGLNITKAEEHAKFLNAFSTAKGTLEPILNSFDATAVQEWAKGLGQTLFTGSTGRVFPTVMKASPLLRAWLARLADAGVAVNTRWRWTGWEDGAPVFDTPDGMKGLPADVTVLAMGGASWSRLGSTGAWALPLRDAGVDIAPFAPANAGIAMNWSAHMEAHFGAALKGIGLKSGTYRSRGEAVISARGLEGGGIYTVSRGLREGHPLMLDLLPDHSREALVEKLAKPRGKMSVANYLRKTLKLDVAKIALLQEMARPLPANATDLARLLKALPVKHAGLRPLDEAISTAGGVKLDALDDGLMLHARPGVFVAGEMLDWEGPTGGYLISACLATGRWAGQHAAAWAQRD</sequence>
<gene>
    <name evidence="6" type="ORF">SAMN04488041_105115</name>
</gene>
<dbReference type="Proteomes" id="UP000183076">
    <property type="component" value="Unassembled WGS sequence"/>
</dbReference>
<dbReference type="GeneID" id="94020302"/>
<dbReference type="PANTHER" id="PTHR42887">
    <property type="entry name" value="OS12G0638800 PROTEIN"/>
    <property type="match status" value="1"/>
</dbReference>
<evidence type="ECO:0000256" key="3">
    <source>
        <dbReference type="ARBA" id="ARBA00022827"/>
    </source>
</evidence>
<dbReference type="InterPro" id="IPR055178">
    <property type="entry name" value="RsdA/BaiN/AoA(So)-like_dom"/>
</dbReference>
<dbReference type="InterPro" id="IPR023166">
    <property type="entry name" value="BaiN-like_dom_sf"/>
</dbReference>
<name>A0A1H2ZWV1_9RHOB</name>
<comment type="cofactor">
    <cofactor evidence="1">
        <name>FAD</name>
        <dbReference type="ChEBI" id="CHEBI:57692"/>
    </cofactor>
</comment>
<dbReference type="InterPro" id="IPR004792">
    <property type="entry name" value="BaiN-like"/>
</dbReference>
<dbReference type="RefSeq" id="WP_074636416.1">
    <property type="nucleotide sequence ID" value="NZ_CP160849.1"/>
</dbReference>
<feature type="domain" description="RsdA/BaiN/AoA(So)-like insert" evidence="5">
    <location>
        <begin position="197"/>
        <end position="339"/>
    </location>
</feature>
<evidence type="ECO:0000256" key="2">
    <source>
        <dbReference type="ARBA" id="ARBA00022630"/>
    </source>
</evidence>
<dbReference type="Pfam" id="PF03486">
    <property type="entry name" value="HI0933_like"/>
    <property type="match status" value="1"/>
</dbReference>
<dbReference type="InterPro" id="IPR036188">
    <property type="entry name" value="FAD/NAD-bd_sf"/>
</dbReference>
<dbReference type="PANTHER" id="PTHR42887:SF1">
    <property type="entry name" value="BLR3961 PROTEIN"/>
    <property type="match status" value="1"/>
</dbReference>
<evidence type="ECO:0000259" key="5">
    <source>
        <dbReference type="Pfam" id="PF22780"/>
    </source>
</evidence>
<dbReference type="SUPFAM" id="SSF160996">
    <property type="entry name" value="HI0933 insert domain-like"/>
    <property type="match status" value="1"/>
</dbReference>
<proteinExistence type="predicted"/>